<evidence type="ECO:0000256" key="1">
    <source>
        <dbReference type="SAM" id="Phobius"/>
    </source>
</evidence>
<evidence type="ECO:0000313" key="2">
    <source>
        <dbReference type="EMBL" id="HHM44194.1"/>
    </source>
</evidence>
<feature type="transmembrane region" description="Helical" evidence="1">
    <location>
        <begin position="75"/>
        <end position="94"/>
    </location>
</feature>
<proteinExistence type="predicted"/>
<keyword evidence="1" id="KW-0472">Membrane</keyword>
<sequence length="111" mass="12362">MSHKCPLCGTPVSWSERQAGLYACLTVCVPLVPFPRHLVEKHPSYLQEAKRLARPVMYTSLSLAAAAALLFLSGFYAASALAGLVCVVFFMVGWNRRRRLIHRFQFSATGF</sequence>
<protein>
    <submittedName>
        <fullName evidence="2">Uncharacterized protein</fullName>
    </submittedName>
</protein>
<dbReference type="AlphaFoldDB" id="A0A7J3VSR6"/>
<accession>A0A7J3VSR6</accession>
<dbReference type="EMBL" id="DRXH01000089">
    <property type="protein sequence ID" value="HHM44194.1"/>
    <property type="molecule type" value="Genomic_DNA"/>
</dbReference>
<keyword evidence="1" id="KW-0812">Transmembrane</keyword>
<comment type="caution">
    <text evidence="2">The sequence shown here is derived from an EMBL/GenBank/DDBJ whole genome shotgun (WGS) entry which is preliminary data.</text>
</comment>
<organism evidence="2">
    <name type="scientific">Caldiarchaeum subterraneum</name>
    <dbReference type="NCBI Taxonomy" id="311458"/>
    <lineage>
        <taxon>Archaea</taxon>
        <taxon>Nitrososphaerota</taxon>
        <taxon>Candidatus Caldarchaeales</taxon>
        <taxon>Candidatus Caldarchaeaceae</taxon>
        <taxon>Candidatus Caldarchaeum</taxon>
    </lineage>
</organism>
<reference evidence="2" key="1">
    <citation type="journal article" date="2020" name="mSystems">
        <title>Genome- and Community-Level Interaction Insights into Carbon Utilization and Element Cycling Functions of Hydrothermarchaeota in Hydrothermal Sediment.</title>
        <authorList>
            <person name="Zhou Z."/>
            <person name="Liu Y."/>
            <person name="Xu W."/>
            <person name="Pan J."/>
            <person name="Luo Z.H."/>
            <person name="Li M."/>
        </authorList>
    </citation>
    <scope>NUCLEOTIDE SEQUENCE [LARGE SCALE GENOMIC DNA]</scope>
    <source>
        <strain evidence="2">SpSt-1074</strain>
    </source>
</reference>
<name>A0A7J3VSR6_CALS0</name>
<keyword evidence="1" id="KW-1133">Transmembrane helix</keyword>
<gene>
    <name evidence="2" type="ORF">ENM31_02710</name>
</gene>